<dbReference type="InterPro" id="IPR017853">
    <property type="entry name" value="GH"/>
</dbReference>
<protein>
    <recommendedName>
        <fullName evidence="2">Beta-glucuronidase C-terminal domain-containing protein</fullName>
    </recommendedName>
</protein>
<sequence>MSSLLKSFLFAVCSASFALGSTLNGASISRGLSSRNSDIVINRTLELSVPSLPPAGRQIIDANYQSYSIEFSYMLDYAGNLSNPNTFSSRMLQNLKDISGAYPIIRAGGTTQNRAIWIQNQTVALIEKFSASSPDQPSSLSVGPSWLESFQTFPKGTQYIFGLSFQDGAAGLEQVLLEAVPTVKELGNSLYAFEIGNEVDGFPGGSRRPANYTVQSYVTQWLQYAAVIENATGTEGEALFQAAAFEAPRKLGNATDWNAESILRDGIAETGVVKTISEHDYMGSACADTTQHATLEGNLLNHKHMTSIAYFHDYLSNYTVAHGSEYVLGETNSISCQGQANISDVFGAALWSIDYVLYMSTLHVSRLYFHGGTPYRYSAWQPIAIGDVPAHPKALYYGNLFTATAFMGGNKQVEILVNETSFTAYAVYDAGKGERVKPKLTGVVLVNLGIWNSTQNAMERPYTEVKLPNELRGGCVRRLTGPGAETANNMTFAGRSMGLDGRYVGEEVLEKVQSEGEESEVTKVGSGQIITVSTIQALFLFSGKFLGTAALA</sequence>
<dbReference type="PANTHER" id="PTHR36183">
    <property type="entry name" value="BETA-GLUCURONIDASE"/>
    <property type="match status" value="1"/>
</dbReference>
<proteinExistence type="predicted"/>
<feature type="chain" id="PRO_5012114834" description="Beta-glucuronidase C-terminal domain-containing protein" evidence="1">
    <location>
        <begin position="21"/>
        <end position="552"/>
    </location>
</feature>
<dbReference type="EMBL" id="FJOG01000016">
    <property type="protein sequence ID" value="CZR60739.1"/>
    <property type="molecule type" value="Genomic_DNA"/>
</dbReference>
<keyword evidence="1" id="KW-0732">Signal</keyword>
<dbReference type="AlphaFoldDB" id="A0A1L7X6V6"/>
<evidence type="ECO:0000313" key="3">
    <source>
        <dbReference type="EMBL" id="CZR60739.1"/>
    </source>
</evidence>
<dbReference type="Gene3D" id="2.60.40.1180">
    <property type="entry name" value="Golgi alpha-mannosidase II"/>
    <property type="match status" value="1"/>
</dbReference>
<dbReference type="InterPro" id="IPR031728">
    <property type="entry name" value="GlcAase_C"/>
</dbReference>
<dbReference type="Gene3D" id="3.20.20.80">
    <property type="entry name" value="Glycosidases"/>
    <property type="match status" value="1"/>
</dbReference>
<evidence type="ECO:0000259" key="2">
    <source>
        <dbReference type="Pfam" id="PF16862"/>
    </source>
</evidence>
<organism evidence="3 4">
    <name type="scientific">Phialocephala subalpina</name>
    <dbReference type="NCBI Taxonomy" id="576137"/>
    <lineage>
        <taxon>Eukaryota</taxon>
        <taxon>Fungi</taxon>
        <taxon>Dikarya</taxon>
        <taxon>Ascomycota</taxon>
        <taxon>Pezizomycotina</taxon>
        <taxon>Leotiomycetes</taxon>
        <taxon>Helotiales</taxon>
        <taxon>Mollisiaceae</taxon>
        <taxon>Phialocephala</taxon>
        <taxon>Phialocephala fortinii species complex</taxon>
    </lineage>
</organism>
<dbReference type="PANTHER" id="PTHR36183:SF2">
    <property type="entry name" value="BETA-GLUCURONIDASE C-TERMINAL DOMAIN-CONTAINING PROTEIN"/>
    <property type="match status" value="1"/>
</dbReference>
<feature type="signal peptide" evidence="1">
    <location>
        <begin position="1"/>
        <end position="20"/>
    </location>
</feature>
<gene>
    <name evidence="3" type="ORF">PAC_10635</name>
</gene>
<reference evidence="3 4" key="1">
    <citation type="submission" date="2016-03" db="EMBL/GenBank/DDBJ databases">
        <authorList>
            <person name="Ploux O."/>
        </authorList>
    </citation>
    <scope>NUCLEOTIDE SEQUENCE [LARGE SCALE GENOMIC DNA]</scope>
    <source>
        <strain evidence="3 4">UAMH 11012</strain>
    </source>
</reference>
<evidence type="ECO:0000313" key="4">
    <source>
        <dbReference type="Proteomes" id="UP000184330"/>
    </source>
</evidence>
<feature type="domain" description="Beta-glucuronidase C-terminal" evidence="2">
    <location>
        <begin position="424"/>
        <end position="528"/>
    </location>
</feature>
<evidence type="ECO:0000256" key="1">
    <source>
        <dbReference type="SAM" id="SignalP"/>
    </source>
</evidence>
<name>A0A1L7X6V6_9HELO</name>
<dbReference type="SUPFAM" id="SSF51445">
    <property type="entry name" value="(Trans)glycosidases"/>
    <property type="match status" value="1"/>
</dbReference>
<keyword evidence="4" id="KW-1185">Reference proteome</keyword>
<dbReference type="Pfam" id="PF16862">
    <property type="entry name" value="Glyco_hydro_79C"/>
    <property type="match status" value="1"/>
</dbReference>
<dbReference type="OrthoDB" id="2831684at2759"/>
<dbReference type="InterPro" id="IPR052974">
    <property type="entry name" value="GH79_Enzymes"/>
</dbReference>
<dbReference type="Proteomes" id="UP000184330">
    <property type="component" value="Unassembled WGS sequence"/>
</dbReference>
<dbReference type="InterPro" id="IPR013780">
    <property type="entry name" value="Glyco_hydro_b"/>
</dbReference>
<accession>A0A1L7X6V6</accession>